<proteinExistence type="predicted"/>
<dbReference type="PANTHER" id="PTHR16220:SF0">
    <property type="entry name" value="WD REPEAT-CONTAINING PROTEIN WRAP73"/>
    <property type="match status" value="1"/>
</dbReference>
<dbReference type="PANTHER" id="PTHR16220">
    <property type="entry name" value="WD REPEAT PROTEIN 8-RELATED"/>
    <property type="match status" value="1"/>
</dbReference>
<protein>
    <submittedName>
        <fullName evidence="2">WD repeat-containing protein 8</fullName>
    </submittedName>
</protein>
<dbReference type="SUPFAM" id="SSF50960">
    <property type="entry name" value="TolB, C-terminal domain"/>
    <property type="match status" value="1"/>
</dbReference>
<dbReference type="GO" id="GO:1990810">
    <property type="term" value="P:microtubule anchoring at mitotic spindle pole body"/>
    <property type="evidence" value="ECO:0007669"/>
    <property type="project" value="TreeGrafter"/>
</dbReference>
<dbReference type="GO" id="GO:1990811">
    <property type="term" value="C:MWP complex"/>
    <property type="evidence" value="ECO:0007669"/>
    <property type="project" value="TreeGrafter"/>
</dbReference>
<dbReference type="InterPro" id="IPR052778">
    <property type="entry name" value="Centrosome-WD_assoc"/>
</dbReference>
<dbReference type="Gene3D" id="2.130.10.10">
    <property type="entry name" value="YVTN repeat-like/Quinoprotein amine dehydrogenase"/>
    <property type="match status" value="2"/>
</dbReference>
<dbReference type="GO" id="GO:0005815">
    <property type="term" value="C:microtubule organizing center"/>
    <property type="evidence" value="ECO:0007669"/>
    <property type="project" value="TreeGrafter"/>
</dbReference>
<dbReference type="InterPro" id="IPR015943">
    <property type="entry name" value="WD40/YVTN_repeat-like_dom_sf"/>
</dbReference>
<dbReference type="OrthoDB" id="308690at2759"/>
<dbReference type="InterPro" id="IPR024977">
    <property type="entry name" value="Apc4-like_WD40_dom"/>
</dbReference>
<feature type="domain" description="Anaphase-promoting complex subunit 4-like WD40" evidence="1">
    <location>
        <begin position="244"/>
        <end position="293"/>
    </location>
</feature>
<evidence type="ECO:0000313" key="3">
    <source>
        <dbReference type="Proteomes" id="UP000799118"/>
    </source>
</evidence>
<dbReference type="SUPFAM" id="SSF82171">
    <property type="entry name" value="DPP6 N-terminal domain-like"/>
    <property type="match status" value="1"/>
</dbReference>
<gene>
    <name evidence="2" type="ORF">BT96DRAFT_27133</name>
</gene>
<dbReference type="Pfam" id="PF12894">
    <property type="entry name" value="ANAPC4_WD40"/>
    <property type="match status" value="1"/>
</dbReference>
<keyword evidence="3" id="KW-1185">Reference proteome</keyword>
<evidence type="ECO:0000313" key="2">
    <source>
        <dbReference type="EMBL" id="KAE9408219.1"/>
    </source>
</evidence>
<reference evidence="2" key="1">
    <citation type="journal article" date="2019" name="Environ. Microbiol.">
        <title>Fungal ecological strategies reflected in gene transcription - a case study of two litter decomposers.</title>
        <authorList>
            <person name="Barbi F."/>
            <person name="Kohler A."/>
            <person name="Barry K."/>
            <person name="Baskaran P."/>
            <person name="Daum C."/>
            <person name="Fauchery L."/>
            <person name="Ihrmark K."/>
            <person name="Kuo A."/>
            <person name="LaButti K."/>
            <person name="Lipzen A."/>
            <person name="Morin E."/>
            <person name="Grigoriev I.V."/>
            <person name="Henrissat B."/>
            <person name="Lindahl B."/>
            <person name="Martin F."/>
        </authorList>
    </citation>
    <scope>NUCLEOTIDE SEQUENCE</scope>
    <source>
        <strain evidence="2">JB14</strain>
    </source>
</reference>
<organism evidence="2 3">
    <name type="scientific">Gymnopus androsaceus JB14</name>
    <dbReference type="NCBI Taxonomy" id="1447944"/>
    <lineage>
        <taxon>Eukaryota</taxon>
        <taxon>Fungi</taxon>
        <taxon>Dikarya</taxon>
        <taxon>Basidiomycota</taxon>
        <taxon>Agaricomycotina</taxon>
        <taxon>Agaricomycetes</taxon>
        <taxon>Agaricomycetidae</taxon>
        <taxon>Agaricales</taxon>
        <taxon>Marasmiineae</taxon>
        <taxon>Omphalotaceae</taxon>
        <taxon>Gymnopus</taxon>
    </lineage>
</organism>
<evidence type="ECO:0000259" key="1">
    <source>
        <dbReference type="Pfam" id="PF12894"/>
    </source>
</evidence>
<dbReference type="AlphaFoldDB" id="A0A6A4ICD2"/>
<dbReference type="Proteomes" id="UP000799118">
    <property type="component" value="Unassembled WGS sequence"/>
</dbReference>
<name>A0A6A4ICD2_9AGAR</name>
<dbReference type="SMART" id="SM00320">
    <property type="entry name" value="WD40"/>
    <property type="match status" value="3"/>
</dbReference>
<dbReference type="EMBL" id="ML769392">
    <property type="protein sequence ID" value="KAE9408219.1"/>
    <property type="molecule type" value="Genomic_DNA"/>
</dbReference>
<dbReference type="InterPro" id="IPR001680">
    <property type="entry name" value="WD40_rpt"/>
</dbReference>
<accession>A0A6A4ICD2</accession>
<sequence length="479" mass="53759">MDFTEIYKQTGSLVAFSPGTHFILTAVESRLIIRSSESFEIKRTWLLDPTPSGSTASLSKPKSVRVSSEHKNFAISHIGWSCDSEYILAACAKNGVVHVFKLRDEEWNARIDCGAEGLVKAIWAPDGRTILCFSEWGLRVTVWSLVTGASICIQYPLYPDRGYAFRADGRYFVLAERHRSKDTLGLYDASESYKLVRHFPLPTSSLASFALSPTGNHLAVWEGQLEYRLFIVTLAGVTLASFSPEPEPVLGIRQVAWHPSGHFLAVAGWDDKVHILDSLSWSPVITFELSSKISSEVAIWREPSLEAGRGFLSYERLRGPQTITLNKKAGASQLEWNQTGSLLLVRFGEYFSRTLRIILIHQKRLHHASLHIYSFPEGTRSDDTFSCPLQTIILSSQPILQAHWNPTRRGSLAFCCGNRRISTFSNEWEGESGEEEEMVESIAIPTEEFNTRDICWSADGKGFILMDKATFCCAFEVEE</sequence>